<dbReference type="GO" id="GO:0043766">
    <property type="term" value="F:Sep-tRNA:Cys-tRNA synthase activity"/>
    <property type="evidence" value="ECO:0007669"/>
    <property type="project" value="UniProtKB-UniRule"/>
</dbReference>
<dbReference type="NCBIfam" id="TIGR02539">
    <property type="entry name" value="SepCysS"/>
    <property type="match status" value="1"/>
</dbReference>
<evidence type="ECO:0000259" key="5">
    <source>
        <dbReference type="Pfam" id="PF00266"/>
    </source>
</evidence>
<dbReference type="InterPro" id="IPR015424">
    <property type="entry name" value="PyrdxlP-dep_Trfase"/>
</dbReference>
<keyword evidence="1 4" id="KW-0808">Transferase</keyword>
<feature type="domain" description="Aminotransferase class V" evidence="5">
    <location>
        <begin position="73"/>
        <end position="330"/>
    </location>
</feature>
<dbReference type="EC" id="2.5.1.73" evidence="4"/>
<feature type="binding site" evidence="4">
    <location>
        <begin position="219"/>
        <end position="221"/>
    </location>
    <ligand>
        <name>pyridoxal 5'-phosphate</name>
        <dbReference type="ChEBI" id="CHEBI:597326"/>
    </ligand>
</feature>
<dbReference type="InterPro" id="IPR013375">
    <property type="entry name" value="Sep_Cys-tRNA_synth_arc"/>
</dbReference>
<evidence type="ECO:0000256" key="4">
    <source>
        <dbReference type="HAMAP-Rule" id="MF_01675"/>
    </source>
</evidence>
<protein>
    <recommendedName>
        <fullName evidence="4">O-phospho-L-seryl-tRNA:Cys-tRNA synthase</fullName>
        <ecNumber evidence="4">2.5.1.73</ecNumber>
    </recommendedName>
    <alternativeName>
        <fullName evidence="4">Sep-tRNA:Cys-tRNA synthase</fullName>
        <shortName evidence="4">SepCysS</shortName>
    </alternativeName>
</protein>
<dbReference type="InterPro" id="IPR015422">
    <property type="entry name" value="PyrdxlP-dep_Trfase_small"/>
</dbReference>
<dbReference type="PANTHER" id="PTHR43586">
    <property type="entry name" value="CYSTEINE DESULFURASE"/>
    <property type="match status" value="1"/>
</dbReference>
<dbReference type="NCBIfam" id="NF006810">
    <property type="entry name" value="PRK09331.1"/>
    <property type="match status" value="1"/>
</dbReference>
<accession>A0A0P8ADK0</accession>
<dbReference type="GO" id="GO:0004812">
    <property type="term" value="F:aminoacyl-tRNA ligase activity"/>
    <property type="evidence" value="ECO:0007669"/>
    <property type="project" value="UniProtKB-KW"/>
</dbReference>
<comment type="cofactor">
    <cofactor evidence="4">
        <name>pyridoxal 5'-phosphate</name>
        <dbReference type="ChEBI" id="CHEBI:597326"/>
    </cofactor>
</comment>
<comment type="caution">
    <text evidence="4">Lacks conserved residue(s) required for the propagation of feature annotation.</text>
</comment>
<comment type="subunit">
    <text evidence="4">Homodimer. Interacts with SepRS.</text>
</comment>
<dbReference type="EMBL" id="LKCM01000252">
    <property type="protein sequence ID" value="KPQ42238.1"/>
    <property type="molecule type" value="Genomic_DNA"/>
</dbReference>
<feature type="modified residue" description="N6-(pyridoxal phosphate)lysine" evidence="4">
    <location>
        <position position="222"/>
    </location>
</feature>
<dbReference type="Gene3D" id="3.90.1150.10">
    <property type="entry name" value="Aspartate Aminotransferase, domain 1"/>
    <property type="match status" value="1"/>
</dbReference>
<dbReference type="PATRIC" id="fig|1719120.3.peg.3499"/>
<comment type="similarity">
    <text evidence="4">Belongs to the SepCysS family.</text>
</comment>
<dbReference type="SUPFAM" id="SSF53383">
    <property type="entry name" value="PLP-dependent transferases"/>
    <property type="match status" value="1"/>
</dbReference>
<dbReference type="InterPro" id="IPR015421">
    <property type="entry name" value="PyrdxlP-dep_Trfase_major"/>
</dbReference>
<comment type="catalytic activity">
    <reaction evidence="4">
        <text>O-phospho-L-seryl-tRNA(Cys) + hydrogen sulfide + H(+) = L-cysteinyl-tRNA(Cys) + phosphate</text>
        <dbReference type="Rhea" id="RHEA:25686"/>
        <dbReference type="Rhea" id="RHEA-COMP:9679"/>
        <dbReference type="Rhea" id="RHEA-COMP:9719"/>
        <dbReference type="ChEBI" id="CHEBI:15378"/>
        <dbReference type="ChEBI" id="CHEBI:29919"/>
        <dbReference type="ChEBI" id="CHEBI:43474"/>
        <dbReference type="ChEBI" id="CHEBI:78517"/>
        <dbReference type="ChEBI" id="CHEBI:78551"/>
        <dbReference type="EC" id="2.5.1.73"/>
    </reaction>
</comment>
<organism evidence="6 7">
    <name type="scientific">Candidatus Methanoperedens nitratireducens</name>
    <dbReference type="NCBI Taxonomy" id="1392998"/>
    <lineage>
        <taxon>Archaea</taxon>
        <taxon>Methanobacteriati</taxon>
        <taxon>Methanobacteriota</taxon>
        <taxon>Stenosarchaea group</taxon>
        <taxon>Methanomicrobia</taxon>
        <taxon>Methanosarcinales</taxon>
        <taxon>ANME-2 cluster</taxon>
        <taxon>Candidatus Methanoperedentaceae</taxon>
        <taxon>Candidatus Methanoperedens</taxon>
    </lineage>
</organism>
<dbReference type="Pfam" id="PF00266">
    <property type="entry name" value="Aminotran_5"/>
    <property type="match status" value="1"/>
</dbReference>
<comment type="function">
    <text evidence="4">Converts O-phospho-L-seryl-tRNA(Cys) (Sep-tRNA(Cys)) to L-cysteinyl-tRNA(Cys) (Cys-tRNA(Cys)).</text>
</comment>
<keyword evidence="6" id="KW-0436">Ligase</keyword>
<evidence type="ECO:0000256" key="1">
    <source>
        <dbReference type="ARBA" id="ARBA00022679"/>
    </source>
</evidence>
<dbReference type="PANTHER" id="PTHR43586:SF3">
    <property type="entry name" value="O-PHOSPHO-L-SERYL-TRNA:CYS-TRNA SYNTHASE"/>
    <property type="match status" value="1"/>
</dbReference>
<dbReference type="Gene3D" id="3.40.640.10">
    <property type="entry name" value="Type I PLP-dependent aspartate aminotransferase-like (Major domain)"/>
    <property type="match status" value="1"/>
</dbReference>
<dbReference type="AlphaFoldDB" id="A0A0P8ADK0"/>
<sequence>MIKSMDLNKYKNLTRGISDTYVNVHPIQRGGVLTAEARKALLEFGDGYSVCDYCFESRVDLVDKPPVHDFTGDVAEFLNMDDVRFTAGCRHAKWAVMHMVCEPGDTVVVDALAHYTSYLAAEANKLCIVEVPHNGYPMFEIDPQGYAVKFEEIEQKTGKLPSIAVLTHVDYRYGNIADAEKVGEICKEYGVPFLLNTAYSSGIMPVDGKKLHVDFLCGSGHKSWAASAPIGILATTYEWSTRVFNKSTCRGDWSGRGFSKKEVALFGCSPVFGAPVATLMASFPAVVERVKHWDKEVRNAQYFVNELEKIEGFHQMGVKPKQHPLMNFESLPLHEIAEKDKRRGYFLYHELKKRKIVGLHPGMSKNFKINTYGLKHEQIEYVANAFKDIARENGIKVEE</sequence>
<reference evidence="6 7" key="1">
    <citation type="submission" date="2015-09" db="EMBL/GenBank/DDBJ databases">
        <title>A metagenomics-based metabolic model of nitrate-dependent anaerobic oxidation of methane by Methanoperedens-like archaea.</title>
        <authorList>
            <person name="Arshad A."/>
            <person name="Speth D.R."/>
            <person name="De Graaf R.M."/>
            <person name="Op Den Camp H.J."/>
            <person name="Jetten M.S."/>
            <person name="Welte C.U."/>
        </authorList>
    </citation>
    <scope>NUCLEOTIDE SEQUENCE [LARGE SCALE GENOMIC DNA]</scope>
</reference>
<evidence type="ECO:0000256" key="2">
    <source>
        <dbReference type="ARBA" id="ARBA00022898"/>
    </source>
</evidence>
<keyword evidence="6" id="KW-0030">Aminoacyl-tRNA synthetase</keyword>
<evidence type="ECO:0000313" key="7">
    <source>
        <dbReference type="Proteomes" id="UP000050360"/>
    </source>
</evidence>
<keyword evidence="3 4" id="KW-0648">Protein biosynthesis</keyword>
<comment type="caution">
    <text evidence="6">The sequence shown here is derived from an EMBL/GenBank/DDBJ whole genome shotgun (WGS) entry which is preliminary data.</text>
</comment>
<evidence type="ECO:0000313" key="6">
    <source>
        <dbReference type="EMBL" id="KPQ42238.1"/>
    </source>
</evidence>
<dbReference type="HAMAP" id="MF_01675">
    <property type="entry name" value="Sep_Cys_tRNA_synth"/>
    <property type="match status" value="1"/>
</dbReference>
<dbReference type="GO" id="GO:0006412">
    <property type="term" value="P:translation"/>
    <property type="evidence" value="ECO:0007669"/>
    <property type="project" value="UniProtKB-KW"/>
</dbReference>
<keyword evidence="2 4" id="KW-0663">Pyridoxal phosphate</keyword>
<proteinExistence type="inferred from homology"/>
<name>A0A0P8ADK0_9EURY</name>
<dbReference type="InterPro" id="IPR000192">
    <property type="entry name" value="Aminotrans_V_dom"/>
</dbReference>
<gene>
    <name evidence="6" type="ORF">MPEBLZ_03218</name>
</gene>
<dbReference type="Proteomes" id="UP000050360">
    <property type="component" value="Unassembled WGS sequence"/>
</dbReference>
<evidence type="ECO:0000256" key="3">
    <source>
        <dbReference type="ARBA" id="ARBA00022917"/>
    </source>
</evidence>
<feature type="binding site" evidence="4">
    <location>
        <position position="196"/>
    </location>
    <ligand>
        <name>pyridoxal 5'-phosphate</name>
        <dbReference type="ChEBI" id="CHEBI:597326"/>
    </ligand>
</feature>